<proteinExistence type="predicted"/>
<accession>A0A371FQH9</accession>
<organism evidence="1 2">
    <name type="scientific">Mucuna pruriens</name>
    <name type="common">Velvet bean</name>
    <name type="synonym">Dolichos pruriens</name>
    <dbReference type="NCBI Taxonomy" id="157652"/>
    <lineage>
        <taxon>Eukaryota</taxon>
        <taxon>Viridiplantae</taxon>
        <taxon>Streptophyta</taxon>
        <taxon>Embryophyta</taxon>
        <taxon>Tracheophyta</taxon>
        <taxon>Spermatophyta</taxon>
        <taxon>Magnoliopsida</taxon>
        <taxon>eudicotyledons</taxon>
        <taxon>Gunneridae</taxon>
        <taxon>Pentapetalae</taxon>
        <taxon>rosids</taxon>
        <taxon>fabids</taxon>
        <taxon>Fabales</taxon>
        <taxon>Fabaceae</taxon>
        <taxon>Papilionoideae</taxon>
        <taxon>50 kb inversion clade</taxon>
        <taxon>NPAAA clade</taxon>
        <taxon>indigoferoid/millettioid clade</taxon>
        <taxon>Phaseoleae</taxon>
        <taxon>Mucuna</taxon>
    </lineage>
</organism>
<protein>
    <submittedName>
        <fullName evidence="1">Uncharacterized protein</fullName>
    </submittedName>
</protein>
<feature type="non-terminal residue" evidence="1">
    <location>
        <position position="1"/>
    </location>
</feature>
<dbReference type="EMBL" id="QJKJ01008253">
    <property type="protein sequence ID" value="RDX80333.1"/>
    <property type="molecule type" value="Genomic_DNA"/>
</dbReference>
<gene>
    <name evidence="1" type="ORF">CR513_39135</name>
</gene>
<dbReference type="Proteomes" id="UP000257109">
    <property type="component" value="Unassembled WGS sequence"/>
</dbReference>
<keyword evidence="2" id="KW-1185">Reference proteome</keyword>
<evidence type="ECO:0000313" key="1">
    <source>
        <dbReference type="EMBL" id="RDX80333.1"/>
    </source>
</evidence>
<comment type="caution">
    <text evidence="1">The sequence shown here is derived from an EMBL/GenBank/DDBJ whole genome shotgun (WGS) entry which is preliminary data.</text>
</comment>
<dbReference type="AlphaFoldDB" id="A0A371FQH9"/>
<evidence type="ECO:0000313" key="2">
    <source>
        <dbReference type="Proteomes" id="UP000257109"/>
    </source>
</evidence>
<sequence length="161" mass="18754">MKENYLTVNYSNGYSVKSQALVDKKKKLKMRQRKWLEFLKSPPKKSQCSVVNALSRKSSCVPFNGYRDLRDSSLDVRVITHENRIGAKIRTNEVMIFYNKIHVLDGTKLRKLILQSGLSSGLYVPLRAARTYQNLREMFGWFGLKEERRDEPNCLAYPDQC</sequence>
<name>A0A371FQH9_MUCPR</name>
<reference evidence="1" key="1">
    <citation type="submission" date="2018-05" db="EMBL/GenBank/DDBJ databases">
        <title>Draft genome of Mucuna pruriens seed.</title>
        <authorList>
            <person name="Nnadi N.E."/>
            <person name="Vos R."/>
            <person name="Hasami M.H."/>
            <person name="Devisetty U.K."/>
            <person name="Aguiy J.C."/>
        </authorList>
    </citation>
    <scope>NUCLEOTIDE SEQUENCE [LARGE SCALE GENOMIC DNA]</scope>
    <source>
        <strain evidence="1">JCA_2017</strain>
    </source>
</reference>